<sequence>TLIIFNMRFFSISEEDNNTNGNNFEKENISIDVLFDNCLDESIEDEDSYICEIYLDLLKDFDESSTEYDGIASNMLHKIMIVRIEINIVLSVSNNSSNNKITSLDFGSVNTLLKCKEFFLKKNVSIVSEIKKIVVLLIDSMYSKNNVSYHALNTIYTIVKYYSFDFVFHIDYYFDKITDYLYFEILSSLSISCSDEETESKYSTEISKILEKLDNYSNYKPEYIIYYFLEFSIYIFEYSERLFEYITTEDSYLSPLFEGYSYKMQFNKSFFKNLYFISEANIDLHEISVIKYKVFMTFLSLLCNSNSVSKNSAVLFGMKKRSIQNRKKNHDMEIDVDKCTLGNTQAPHEKKNLTKSYYEIIFFFIILNSINYTISRIENTFVNKKMSSFGTSKNFKKIKIFFLYIDKHNKKTFEKTSFRYNLYDFVNKNELSHCKNFRILTLLHKKSFSYIYDVCSITVTTLAQEFLTKNENISNDRVQKNLDL</sequence>
<dbReference type="Proteomes" id="UP000035681">
    <property type="component" value="Unplaced"/>
</dbReference>
<accession>A0AAF5DJV1</accession>
<dbReference type="AlphaFoldDB" id="A0AAF5DJV1"/>
<evidence type="ECO:0000313" key="1">
    <source>
        <dbReference type="Proteomes" id="UP000035681"/>
    </source>
</evidence>
<organism evidence="1 2">
    <name type="scientific">Strongyloides stercoralis</name>
    <name type="common">Threadworm</name>
    <dbReference type="NCBI Taxonomy" id="6248"/>
    <lineage>
        <taxon>Eukaryota</taxon>
        <taxon>Metazoa</taxon>
        <taxon>Ecdysozoa</taxon>
        <taxon>Nematoda</taxon>
        <taxon>Chromadorea</taxon>
        <taxon>Rhabditida</taxon>
        <taxon>Tylenchina</taxon>
        <taxon>Panagrolaimomorpha</taxon>
        <taxon>Strongyloidoidea</taxon>
        <taxon>Strongyloididae</taxon>
        <taxon>Strongyloides</taxon>
    </lineage>
</organism>
<keyword evidence="1" id="KW-1185">Reference proteome</keyword>
<evidence type="ECO:0000313" key="2">
    <source>
        <dbReference type="WBParaSite" id="TCONS_00013808.p1"/>
    </source>
</evidence>
<proteinExistence type="predicted"/>
<reference evidence="2" key="1">
    <citation type="submission" date="2024-02" db="UniProtKB">
        <authorList>
            <consortium name="WormBaseParasite"/>
        </authorList>
    </citation>
    <scope>IDENTIFICATION</scope>
</reference>
<protein>
    <submittedName>
        <fullName evidence="2">Uncharacterized protein</fullName>
    </submittedName>
</protein>
<dbReference type="WBParaSite" id="TCONS_00013808.p1">
    <property type="protein sequence ID" value="TCONS_00013808.p1"/>
    <property type="gene ID" value="XLOC_008724"/>
</dbReference>
<name>A0AAF5DJV1_STRER</name>